<gene>
    <name evidence="1" type="ORF">IV203_027060</name>
</gene>
<comment type="caution">
    <text evidence="1">The sequence shown here is derived from an EMBL/GenBank/DDBJ whole genome shotgun (WGS) entry which is preliminary data.</text>
</comment>
<evidence type="ECO:0000313" key="1">
    <source>
        <dbReference type="EMBL" id="KAG7363699.1"/>
    </source>
</evidence>
<proteinExistence type="predicted"/>
<accession>A0A9K3LKZ2</accession>
<dbReference type="OrthoDB" id="47694at2759"/>
<keyword evidence="2" id="KW-1185">Reference proteome</keyword>
<protein>
    <submittedName>
        <fullName evidence="1">Uncharacterized protein</fullName>
    </submittedName>
</protein>
<reference evidence="1" key="2">
    <citation type="submission" date="2021-04" db="EMBL/GenBank/DDBJ databases">
        <authorList>
            <person name="Podell S."/>
        </authorList>
    </citation>
    <scope>NUCLEOTIDE SEQUENCE</scope>
    <source>
        <strain evidence="1">Hildebrandi</strain>
    </source>
</reference>
<name>A0A9K3LKZ2_9STRA</name>
<dbReference type="EMBL" id="JAGRRH010000010">
    <property type="protein sequence ID" value="KAG7363699.1"/>
    <property type="molecule type" value="Genomic_DNA"/>
</dbReference>
<dbReference type="CDD" id="cd09272">
    <property type="entry name" value="RNase_HI_RT_Ty1"/>
    <property type="match status" value="1"/>
</dbReference>
<dbReference type="AlphaFoldDB" id="A0A9K3LKZ2"/>
<dbReference type="PANTHER" id="PTHR11439">
    <property type="entry name" value="GAG-POL-RELATED RETROTRANSPOSON"/>
    <property type="match status" value="1"/>
</dbReference>
<dbReference type="Proteomes" id="UP000693970">
    <property type="component" value="Unassembled WGS sequence"/>
</dbReference>
<sequence length="257" mass="29611">MSSFRAAPREGHLERIKRIYSYLHKMSDGKIRVRVEEPDYSGLPNFEFDWSRTVYGFMSELLPNDAPEPLGKWVTLTHFVDANLMHDLITGRSLTGILHLLNKTPIDWFSKKQATVETATYGSEMVAMRTCVEQVVDLRNTLRYLGVPIRDKSYVFGDNESVINSSKELHAKLHKRHNMLSFHYVREAIATGFLHLTHIPGKINPADKLSKHWGIPTSRISSRHSSFTEVILLKWVKTLLHPNEPTMWGVTRFIKDL</sequence>
<organism evidence="1 2">
    <name type="scientific">Nitzschia inconspicua</name>
    <dbReference type="NCBI Taxonomy" id="303405"/>
    <lineage>
        <taxon>Eukaryota</taxon>
        <taxon>Sar</taxon>
        <taxon>Stramenopiles</taxon>
        <taxon>Ochrophyta</taxon>
        <taxon>Bacillariophyta</taxon>
        <taxon>Bacillariophyceae</taxon>
        <taxon>Bacillariophycidae</taxon>
        <taxon>Bacillariales</taxon>
        <taxon>Bacillariaceae</taxon>
        <taxon>Nitzschia</taxon>
    </lineage>
</organism>
<dbReference type="PANTHER" id="PTHR11439:SF483">
    <property type="entry name" value="PEPTIDE SYNTHASE GLIP-LIKE, PUTATIVE (AFU_ORTHOLOGUE AFUA_3G12920)-RELATED"/>
    <property type="match status" value="1"/>
</dbReference>
<reference evidence="1" key="1">
    <citation type="journal article" date="2021" name="Sci. Rep.">
        <title>Diploid genomic architecture of Nitzschia inconspicua, an elite biomass production diatom.</title>
        <authorList>
            <person name="Oliver A."/>
            <person name="Podell S."/>
            <person name="Pinowska A."/>
            <person name="Traller J.C."/>
            <person name="Smith S.R."/>
            <person name="McClure R."/>
            <person name="Beliaev A."/>
            <person name="Bohutskyi P."/>
            <person name="Hill E.A."/>
            <person name="Rabines A."/>
            <person name="Zheng H."/>
            <person name="Allen L.Z."/>
            <person name="Kuo A."/>
            <person name="Grigoriev I.V."/>
            <person name="Allen A.E."/>
            <person name="Hazlebeck D."/>
            <person name="Allen E.E."/>
        </authorList>
    </citation>
    <scope>NUCLEOTIDE SEQUENCE</scope>
    <source>
        <strain evidence="1">Hildebrandi</strain>
    </source>
</reference>
<evidence type="ECO:0000313" key="2">
    <source>
        <dbReference type="Proteomes" id="UP000693970"/>
    </source>
</evidence>